<keyword evidence="3" id="KW-1185">Reference proteome</keyword>
<sequence length="133" mass="13523">MDRETSCTACGGSAGGDEGAVCGCRAGRPAEAPAGAAPTPVAEDPRTLVIRPVAVIASGSPTGVPQERLTRPVRQPERGPNPGDVAMFTETAPLPRIVPGELVPERFANGAPDREAPESGALELRGSAPLVYA</sequence>
<comment type="caution">
    <text evidence="2">The sequence shown here is derived from an EMBL/GenBank/DDBJ whole genome shotgun (WGS) entry which is preliminary data.</text>
</comment>
<evidence type="ECO:0000256" key="1">
    <source>
        <dbReference type="SAM" id="MobiDB-lite"/>
    </source>
</evidence>
<feature type="compositionally biased region" description="Low complexity" evidence="1">
    <location>
        <begin position="25"/>
        <end position="42"/>
    </location>
</feature>
<feature type="region of interest" description="Disordered" evidence="1">
    <location>
        <begin position="1"/>
        <end position="43"/>
    </location>
</feature>
<gene>
    <name evidence="2" type="ORF">FNQ90_25765</name>
</gene>
<dbReference type="EMBL" id="VKHT01001743">
    <property type="protein sequence ID" value="MBB0247436.1"/>
    <property type="molecule type" value="Genomic_DNA"/>
</dbReference>
<feature type="region of interest" description="Disordered" evidence="1">
    <location>
        <begin position="106"/>
        <end position="133"/>
    </location>
</feature>
<feature type="compositionally biased region" description="Basic and acidic residues" evidence="1">
    <location>
        <begin position="68"/>
        <end position="77"/>
    </location>
</feature>
<accession>A0A7W3Y4E7</accession>
<feature type="non-terminal residue" evidence="2">
    <location>
        <position position="133"/>
    </location>
</feature>
<reference evidence="3" key="1">
    <citation type="submission" date="2019-10" db="EMBL/GenBank/DDBJ databases">
        <title>Streptomyces sp. nov., a novel actinobacterium isolated from alkaline environment.</title>
        <authorList>
            <person name="Golinska P."/>
        </authorList>
    </citation>
    <scope>NUCLEOTIDE SEQUENCE [LARGE SCALE GENOMIC DNA]</scope>
    <source>
        <strain evidence="3">DSM 42118</strain>
    </source>
</reference>
<evidence type="ECO:0000313" key="2">
    <source>
        <dbReference type="EMBL" id="MBB0247436.1"/>
    </source>
</evidence>
<protein>
    <submittedName>
        <fullName evidence="2">Uncharacterized protein</fullName>
    </submittedName>
</protein>
<name>A0A7W3Y4E7_9ACTN</name>
<dbReference type="AlphaFoldDB" id="A0A7W3Y4E7"/>
<proteinExistence type="predicted"/>
<dbReference type="Proteomes" id="UP000538929">
    <property type="component" value="Unassembled WGS sequence"/>
</dbReference>
<organism evidence="2 3">
    <name type="scientific">Streptomyces alkaliphilus</name>
    <dbReference type="NCBI Taxonomy" id="1472722"/>
    <lineage>
        <taxon>Bacteria</taxon>
        <taxon>Bacillati</taxon>
        <taxon>Actinomycetota</taxon>
        <taxon>Actinomycetes</taxon>
        <taxon>Kitasatosporales</taxon>
        <taxon>Streptomycetaceae</taxon>
        <taxon>Streptomyces</taxon>
    </lineage>
</organism>
<feature type="region of interest" description="Disordered" evidence="1">
    <location>
        <begin position="58"/>
        <end position="88"/>
    </location>
</feature>
<evidence type="ECO:0000313" key="3">
    <source>
        <dbReference type="Proteomes" id="UP000538929"/>
    </source>
</evidence>